<evidence type="ECO:0000259" key="1">
    <source>
        <dbReference type="SMART" id="SM00897"/>
    </source>
</evidence>
<reference evidence="3" key="1">
    <citation type="journal article" date="2022" name="Mol. Ecol. Resour.">
        <title>The complete and closed genome of the facultative generalist Candidatus Endoriftia persephone from deep-sea hydrothermal vents.</title>
        <authorList>
            <person name="de Oliveira A.L."/>
            <person name="Srivastava A."/>
            <person name="Espada-Hinojosa S."/>
            <person name="Bright M."/>
        </authorList>
    </citation>
    <scope>NUCLEOTIDE SEQUENCE</scope>
    <source>
        <strain evidence="3">Tica-EPR-9o50.N</strain>
    </source>
</reference>
<feature type="domain" description="FIST C-domain" evidence="2">
    <location>
        <begin position="219"/>
        <end position="359"/>
    </location>
</feature>
<dbReference type="EMBL" id="CP090569">
    <property type="protein sequence ID" value="USF88548.1"/>
    <property type="molecule type" value="Genomic_DNA"/>
</dbReference>
<accession>A0A9J7A0V0</accession>
<feature type="domain" description="FIST" evidence="1">
    <location>
        <begin position="25"/>
        <end position="218"/>
    </location>
</feature>
<proteinExistence type="predicted"/>
<dbReference type="AlphaFoldDB" id="A0A9J7A0V0"/>
<dbReference type="KEGG" id="eps:L0Y14_04745"/>
<dbReference type="Proteomes" id="UP001056649">
    <property type="component" value="Chromosome"/>
</dbReference>
<gene>
    <name evidence="3" type="ORF">L0Y14_04745</name>
</gene>
<evidence type="ECO:0000313" key="3">
    <source>
        <dbReference type="EMBL" id="USF88548.1"/>
    </source>
</evidence>
<evidence type="ECO:0000313" key="4">
    <source>
        <dbReference type="Proteomes" id="UP001056649"/>
    </source>
</evidence>
<organism evidence="3 4">
    <name type="scientific">Candidatus Endoriftia persephonae</name>
    <dbReference type="NCBI Taxonomy" id="393765"/>
    <lineage>
        <taxon>Bacteria</taxon>
        <taxon>Pseudomonadati</taxon>
        <taxon>Pseudomonadota</taxon>
        <taxon>Gammaproteobacteria</taxon>
        <taxon>Chromatiales</taxon>
        <taxon>Sedimenticolaceae</taxon>
        <taxon>Candidatus Endoriftia</taxon>
    </lineage>
</organism>
<dbReference type="InterPro" id="IPR013702">
    <property type="entry name" value="FIST_domain_N"/>
</dbReference>
<dbReference type="PANTHER" id="PTHR40252">
    <property type="entry name" value="BLR0328 PROTEIN"/>
    <property type="match status" value="1"/>
</dbReference>
<dbReference type="Pfam" id="PF10442">
    <property type="entry name" value="FIST_C"/>
    <property type="match status" value="1"/>
</dbReference>
<dbReference type="InterPro" id="IPR019494">
    <property type="entry name" value="FIST_C"/>
</dbReference>
<sequence>MQLSTYQYSPDRGWDKPLDPALDSDQTWLILFGTSDIDALASGMDNLRTAFPQAIWIGCSTAGEILGPTLSDHTLSVAVLRFTHTKLRCAVREIDDTHASFKAGTHLTQSLSAPDLKGVFVLSDGLKVNGSELVKGLSENLPEKVIVTGGLAGDGDRFQKTWVVVDKHPRSHHIVAVGLYGEHIGIAHGSRGGWDVLGVEREVTRAEGNVLYSLDGQPALTLYKRFLGERAAGLPATGLLFPLAIRNDLEEDGWTVRTILSVDETKNAITFAGDIPQGSYVRLMRANFERLIDGAADAADSVTLQDYPGGPLLSVAISCVGRRLVLGQRTEEEIEASLDGLPQGTEQIGFYSYGEISPLASGRCDLHNQTMTLSLFWEK</sequence>
<evidence type="ECO:0000259" key="2">
    <source>
        <dbReference type="SMART" id="SM01204"/>
    </source>
</evidence>
<dbReference type="Pfam" id="PF08495">
    <property type="entry name" value="FIST"/>
    <property type="match status" value="1"/>
</dbReference>
<name>A0A9J7A0V0_9GAMM</name>
<dbReference type="RefSeq" id="WP_005959097.1">
    <property type="nucleotide sequence ID" value="NZ_CP090569.1"/>
</dbReference>
<dbReference type="SMART" id="SM00897">
    <property type="entry name" value="FIST"/>
    <property type="match status" value="1"/>
</dbReference>
<keyword evidence="4" id="KW-1185">Reference proteome</keyword>
<dbReference type="SMART" id="SM01204">
    <property type="entry name" value="FIST_C"/>
    <property type="match status" value="1"/>
</dbReference>
<protein>
    <submittedName>
        <fullName evidence="3">FIST C-terminal domain-containing protein</fullName>
    </submittedName>
</protein>
<dbReference type="PANTHER" id="PTHR40252:SF2">
    <property type="entry name" value="BLR0328 PROTEIN"/>
    <property type="match status" value="1"/>
</dbReference>